<keyword evidence="1" id="KW-0812">Transmembrane</keyword>
<dbReference type="Proteomes" id="UP000033881">
    <property type="component" value="Unassembled WGS sequence"/>
</dbReference>
<evidence type="ECO:0000313" key="3">
    <source>
        <dbReference type="Proteomes" id="UP000033881"/>
    </source>
</evidence>
<proteinExistence type="predicted"/>
<evidence type="ECO:0000313" key="2">
    <source>
        <dbReference type="EMBL" id="KKQ99868.1"/>
    </source>
</evidence>
<reference evidence="2 3" key="1">
    <citation type="journal article" date="2015" name="Nature">
        <title>rRNA introns, odd ribosomes, and small enigmatic genomes across a large radiation of phyla.</title>
        <authorList>
            <person name="Brown C.T."/>
            <person name="Hug L.A."/>
            <person name="Thomas B.C."/>
            <person name="Sharon I."/>
            <person name="Castelle C.J."/>
            <person name="Singh A."/>
            <person name="Wilkins M.J."/>
            <person name="Williams K.H."/>
            <person name="Banfield J.F."/>
        </authorList>
    </citation>
    <scope>NUCLEOTIDE SEQUENCE [LARGE SCALE GENOMIC DNA]</scope>
</reference>
<keyword evidence="1" id="KW-1133">Transmembrane helix</keyword>
<comment type="caution">
    <text evidence="2">The sequence shown here is derived from an EMBL/GenBank/DDBJ whole genome shotgun (WGS) entry which is preliminary data.</text>
</comment>
<dbReference type="AlphaFoldDB" id="A0A0G0M6V4"/>
<dbReference type="STRING" id="1618574.UT24_C0023G0012"/>
<organism evidence="2 3">
    <name type="scientific">Candidatus Woesebacteria bacterium GW2011_GWB1_39_12</name>
    <dbReference type="NCBI Taxonomy" id="1618574"/>
    <lineage>
        <taxon>Bacteria</taxon>
        <taxon>Candidatus Woeseibacteriota</taxon>
    </lineage>
</organism>
<feature type="transmembrane region" description="Helical" evidence="1">
    <location>
        <begin position="6"/>
        <end position="26"/>
    </location>
</feature>
<keyword evidence="1" id="KW-0472">Membrane</keyword>
<name>A0A0G0M6V4_9BACT</name>
<sequence>MSKRNFLWSLSLLVIFLIFLGIGVIYSKNKQKISTFTEHRLSPGCKLIDSPGLAEQLYPNEVNFSAPYYLSLLGHIYKTLNRNYSVEVDDPLIGTAKKISEVEEPPSSEFSLQLKKKGNVLAEHKLGVFNCVKFQVDLCTEFDHSEGAFVFFTSKLNELPDEVSFFI</sequence>
<gene>
    <name evidence="2" type="ORF">UT24_C0023G0012</name>
</gene>
<dbReference type="EMBL" id="LBWB01000023">
    <property type="protein sequence ID" value="KKQ99868.1"/>
    <property type="molecule type" value="Genomic_DNA"/>
</dbReference>
<accession>A0A0G0M6V4</accession>
<protein>
    <submittedName>
        <fullName evidence="2">Uncharacterized protein</fullName>
    </submittedName>
</protein>
<evidence type="ECO:0000256" key="1">
    <source>
        <dbReference type="SAM" id="Phobius"/>
    </source>
</evidence>